<dbReference type="AlphaFoldDB" id="U4Q1I8"/>
<feature type="region of interest" description="Disordered" evidence="1">
    <location>
        <begin position="49"/>
        <end position="69"/>
    </location>
</feature>
<evidence type="ECO:0000313" key="2">
    <source>
        <dbReference type="EMBL" id="CDI11205.1"/>
    </source>
</evidence>
<dbReference type="Proteomes" id="UP000016944">
    <property type="component" value="Chromosome II"/>
</dbReference>
<evidence type="ECO:0000256" key="1">
    <source>
        <dbReference type="SAM" id="MobiDB-lite"/>
    </source>
</evidence>
<dbReference type="HOGENOM" id="CLU_2773106_0_0_5"/>
<gene>
    <name evidence="2" type="ORF">BN877_II1416</name>
</gene>
<name>U4Q1I8_9HYPH</name>
<dbReference type="KEGG" id="rir:BN877_II1416"/>
<organism evidence="2 3">
    <name type="scientific">Agrobacterium pusense</name>
    <dbReference type="NCBI Taxonomy" id="648995"/>
    <lineage>
        <taxon>Bacteria</taxon>
        <taxon>Pseudomonadati</taxon>
        <taxon>Pseudomonadota</taxon>
        <taxon>Alphaproteobacteria</taxon>
        <taxon>Hyphomicrobiales</taxon>
        <taxon>Rhizobiaceae</taxon>
        <taxon>Rhizobium/Agrobacterium group</taxon>
        <taxon>Agrobacterium</taxon>
    </lineage>
</organism>
<reference evidence="2 3" key="1">
    <citation type="journal article" date="2013" name="Genome Announc.">
        <title>Complete Genome Sequence of the Sesbania Symbiont and Rice Growth-Promoting Endophyte Rhizobium sp. Strain IRBG74.</title>
        <authorList>
            <person name="Crook M.B."/>
            <person name="Mitra S."/>
            <person name="Ane J.M."/>
            <person name="Sadowsky M.J."/>
            <person name="Gyaneshwar P."/>
        </authorList>
    </citation>
    <scope>NUCLEOTIDE SEQUENCE [LARGE SCALE GENOMIC DNA]</scope>
    <source>
        <strain evidence="2 3">IRBG74</strain>
    </source>
</reference>
<sequence length="69" mass="7931">MRGQPRHWAIIITRTVFPINPFAFRLQEPSLSHIRVKGQCVNHQSMFLAQRNASRRATPETGPPHNQSN</sequence>
<dbReference type="EMBL" id="HG518323">
    <property type="protein sequence ID" value="CDI11205.1"/>
    <property type="molecule type" value="Genomic_DNA"/>
</dbReference>
<protein>
    <submittedName>
        <fullName evidence="2">Uncharacterized protein</fullName>
    </submittedName>
</protein>
<accession>U4Q1I8</accession>
<proteinExistence type="predicted"/>
<evidence type="ECO:0000313" key="3">
    <source>
        <dbReference type="Proteomes" id="UP000016944"/>
    </source>
</evidence>